<dbReference type="InterPro" id="IPR000387">
    <property type="entry name" value="Tyr_Pase_dom"/>
</dbReference>
<dbReference type="Gene3D" id="2.60.40.10">
    <property type="entry name" value="Immunoglobulins"/>
    <property type="match status" value="1"/>
</dbReference>
<keyword evidence="11" id="KW-1015">Disulfide bond</keyword>
<evidence type="ECO:0000313" key="21">
    <source>
        <dbReference type="Proteomes" id="UP000515152"/>
    </source>
</evidence>
<organism evidence="21 22">
    <name type="scientific">Clupea harengus</name>
    <name type="common">Atlantic herring</name>
    <dbReference type="NCBI Taxonomy" id="7950"/>
    <lineage>
        <taxon>Eukaryota</taxon>
        <taxon>Metazoa</taxon>
        <taxon>Chordata</taxon>
        <taxon>Craniata</taxon>
        <taxon>Vertebrata</taxon>
        <taxon>Euteleostomi</taxon>
        <taxon>Actinopterygii</taxon>
        <taxon>Neopterygii</taxon>
        <taxon>Teleostei</taxon>
        <taxon>Clupei</taxon>
        <taxon>Clupeiformes</taxon>
        <taxon>Clupeoidei</taxon>
        <taxon>Clupeidae</taxon>
        <taxon>Clupea</taxon>
    </lineage>
</organism>
<evidence type="ECO:0000256" key="2">
    <source>
        <dbReference type="ARBA" id="ARBA00006246"/>
    </source>
</evidence>
<evidence type="ECO:0000259" key="20">
    <source>
        <dbReference type="PROSITE" id="PS51144"/>
    </source>
</evidence>
<dbReference type="PROSITE" id="PS51144">
    <property type="entry name" value="ALPHA_CA_2"/>
    <property type="match status" value="1"/>
</dbReference>
<comment type="catalytic activity">
    <reaction evidence="13">
        <text>O-phospho-L-tyrosyl-[protein] + H2O = L-tyrosyl-[protein] + phosphate</text>
        <dbReference type="Rhea" id="RHEA:10684"/>
        <dbReference type="Rhea" id="RHEA-COMP:10136"/>
        <dbReference type="Rhea" id="RHEA-COMP:20101"/>
        <dbReference type="ChEBI" id="CHEBI:15377"/>
        <dbReference type="ChEBI" id="CHEBI:43474"/>
        <dbReference type="ChEBI" id="CHEBI:46858"/>
        <dbReference type="ChEBI" id="CHEBI:61978"/>
        <dbReference type="EC" id="3.1.3.48"/>
    </reaction>
</comment>
<dbReference type="GO" id="GO:0004725">
    <property type="term" value="F:protein tyrosine phosphatase activity"/>
    <property type="evidence" value="ECO:0007669"/>
    <property type="project" value="UniProtKB-EC"/>
</dbReference>
<dbReference type="CDD" id="cd17670">
    <property type="entry name" value="R-PTP-G-2"/>
    <property type="match status" value="1"/>
</dbReference>
<evidence type="ECO:0000313" key="22">
    <source>
        <dbReference type="RefSeq" id="XP_031423382.1"/>
    </source>
</evidence>
<dbReference type="SUPFAM" id="SSF52799">
    <property type="entry name" value="(Phosphotyrosine protein) phosphatases II"/>
    <property type="match status" value="2"/>
</dbReference>
<feature type="region of interest" description="Disordered" evidence="14">
    <location>
        <begin position="533"/>
        <end position="715"/>
    </location>
</feature>
<dbReference type="Pfam" id="PF00102">
    <property type="entry name" value="Y_phosphatase"/>
    <property type="match status" value="2"/>
</dbReference>
<dbReference type="SMART" id="SM00404">
    <property type="entry name" value="PTPc_motif"/>
    <property type="match status" value="2"/>
</dbReference>
<dbReference type="Gene3D" id="3.90.190.10">
    <property type="entry name" value="Protein tyrosine phosphatase superfamily"/>
    <property type="match status" value="2"/>
</dbReference>
<evidence type="ECO:0000256" key="5">
    <source>
        <dbReference type="ARBA" id="ARBA00022729"/>
    </source>
</evidence>
<dbReference type="CTD" id="561197"/>
<feature type="compositionally biased region" description="Low complexity" evidence="14">
    <location>
        <begin position="538"/>
        <end position="555"/>
    </location>
</feature>
<feature type="domain" description="Tyrosine-protein phosphatase" evidence="17">
    <location>
        <begin position="828"/>
        <end position="1099"/>
    </location>
</feature>
<evidence type="ECO:0000256" key="13">
    <source>
        <dbReference type="ARBA" id="ARBA00051722"/>
    </source>
</evidence>
<evidence type="ECO:0000256" key="12">
    <source>
        <dbReference type="ARBA" id="ARBA00023180"/>
    </source>
</evidence>
<evidence type="ECO:0000256" key="14">
    <source>
        <dbReference type="SAM" id="MobiDB-lite"/>
    </source>
</evidence>
<dbReference type="InterPro" id="IPR041887">
    <property type="entry name" value="Alpha_CARP_receptor-type"/>
</dbReference>
<dbReference type="CDD" id="cd03122">
    <property type="entry name" value="alpha_CARP_receptor_like"/>
    <property type="match status" value="1"/>
</dbReference>
<dbReference type="Pfam" id="PF00194">
    <property type="entry name" value="Carb_anhydrase"/>
    <property type="match status" value="1"/>
</dbReference>
<accession>A0A6P8FJM8</accession>
<feature type="domain" description="Tyrosine specific protein phosphatases" evidence="18">
    <location>
        <begin position="1307"/>
        <end position="1381"/>
    </location>
</feature>
<dbReference type="PROSITE" id="PS00383">
    <property type="entry name" value="TYR_PHOSPHATASE_1"/>
    <property type="match status" value="1"/>
</dbReference>
<keyword evidence="7" id="KW-0378">Hydrolase</keyword>
<feature type="domain" description="Alpha-carbonic anhydrase" evidence="20">
    <location>
        <begin position="59"/>
        <end position="323"/>
    </location>
</feature>
<dbReference type="EC" id="3.1.3.48" evidence="3"/>
<dbReference type="GeneID" id="105912166"/>
<feature type="compositionally biased region" description="Basic and acidic residues" evidence="14">
    <location>
        <begin position="584"/>
        <end position="600"/>
    </location>
</feature>
<evidence type="ECO:0000256" key="4">
    <source>
        <dbReference type="ARBA" id="ARBA00022692"/>
    </source>
</evidence>
<protein>
    <recommendedName>
        <fullName evidence="3">protein-tyrosine-phosphatase</fullName>
        <ecNumber evidence="3">3.1.3.48</ecNumber>
    </recommendedName>
</protein>
<evidence type="ECO:0000256" key="16">
    <source>
        <dbReference type="SAM" id="SignalP"/>
    </source>
</evidence>
<evidence type="ECO:0000256" key="11">
    <source>
        <dbReference type="ARBA" id="ARBA00023157"/>
    </source>
</evidence>
<keyword evidence="4 15" id="KW-0812">Transmembrane</keyword>
<evidence type="ECO:0000256" key="6">
    <source>
        <dbReference type="ARBA" id="ARBA00022737"/>
    </source>
</evidence>
<sequence length="1425" mass="158454">MRRLLQSCCCWILSLILSAFVLFWADCHPALAAGQLGSSPGGEHASAAATRHRRAVEEPYWAYSGTYGPDGGWTSAYPECKEQNQSPINIVDGNTKVSMEYQELTLDGFETESSNKTSMKNTGKTVAVLLKDDYYVRGAGLPGRFKAEKVEFHWGQSNGSEGSEHSINGRRFPVEMQIYMYNSDDFDSLNTAIREKRVIAAMAVFFQVGLKDNPAVDPIIHGLRGVVHHEKETFLEPFILRDLLPSSLGSYYRYIGSLTTPPCSKVVEWIIFSRPVFVSYKQLEAFYSIFTTEQQDHVKSVEYLRNNFRPLQSLDSREVYKSAIKDAWLPDLTGDYGSPDGTDSSNVCSSVPTNMRVQPLNRTAVVVKWTRPDLIYHQPIISFLISYSWNKNDRSFEETYVKNSNQKLEAVISPVSPDVLYLFRVQALCRNDLSSDFSKSTLFIANTTSRFEGTRIVKTGMPTISPASSADMAPISSGSSTWTSSGIPFSSFVSMATGIGPSSSGSQATVASVVTSTLLAGLGFSGGVISSFPSSVWPSRGPTTAAATTSGSAGRHNPANGQLPSSDPAAASPAQDGDGASATDGERAEDKDDKASKGEGEEGDEGEEEEEEEKEDESGKKGKEKKKAHTNGTATDAEEHPTDAPDSTAKEKGPRGGGRETGTAPPSGPEDHAETQSQSPTDEDMATPTSEPRNDTHMVGLAPPEHPSLNSKPTPDEKSFWPFAIHTEKNSVSSLPTVPVSGRMEWIIPLVVVSALTFVCLVLLLAVLVYWRRCFQTAHFYVEDSSSPRVVPNESIPVIPIPDDMEAITVKQFLKHISELYANNLHGFSEDFEEVQRCTADMKITSEHSNHPDNKHKNRYINIVAYDHSRVKLRPLAGKDSKHSDYINANYVDGYNKPKAYIAAQGPLKSTFEDFWRMVWEQNTSIIVMITNLVEKGRRKCDQYWPTENSEEYGNIIVTLKSTKVYACYTLRRFTMRNTKVKKGQKGNPKGRQSERTIIQYHYTQWPDMGVPEYTLPVLTFVRKSSACQTSDMGPMLVHCSAGVGRTGTYIVIDSMLQQIKDKGTVNALAFLKHIRTQRNYLVQTEEQYIFIHDTLMEAIMGKETEVLGTQLHSYVNSILTPGPGGKTRLEKQFKLVTQCNARFVECFSAQKECNKEKNRNSSVVPSERARVGLAPLPGMKGTDYINASYIMGYCRSNEFIITQHPLPHTTKDFWRMIWDHNAQIIVMLPDNQGLAEDEFVYWPSREEAMNCEAFTVTLISKDRLCLSNEEQIIIHDFILEATQDDYVLEVRHFQCPKWPNPDAPISSTFELINVIKEEAMTRDGPTIVHDEFGAVSAGMLCALTTLSQQLENENAVGVYQVAKMINLMRPGVFTDIDQYQYLYKAMLSLVSTKEHGFGPMTMDRNGAMAITDESDPAESMESLV</sequence>
<dbReference type="InterPro" id="IPR036398">
    <property type="entry name" value="CA_dom_sf"/>
</dbReference>
<evidence type="ECO:0000259" key="17">
    <source>
        <dbReference type="PROSITE" id="PS50055"/>
    </source>
</evidence>
<evidence type="ECO:0000256" key="10">
    <source>
        <dbReference type="ARBA" id="ARBA00023136"/>
    </source>
</evidence>
<feature type="compositionally biased region" description="Acidic residues" evidence="14">
    <location>
        <begin position="601"/>
        <end position="616"/>
    </location>
</feature>
<comment type="subcellular location">
    <subcellularLocation>
        <location evidence="1">Membrane</location>
        <topology evidence="1">Single-pass type I membrane protein</topology>
    </subcellularLocation>
</comment>
<keyword evidence="22" id="KW-0675">Receptor</keyword>
<keyword evidence="8" id="KW-0904">Protein phosphatase</keyword>
<dbReference type="PROSITE" id="PS50853">
    <property type="entry name" value="FN3"/>
    <property type="match status" value="1"/>
</dbReference>
<dbReference type="PANTHER" id="PTHR19134:SF468">
    <property type="entry name" value="RECEPTOR-TYPE TYROSINE-PROTEIN PHOSPHATASE GAMMA"/>
    <property type="match status" value="1"/>
</dbReference>
<dbReference type="RefSeq" id="XP_031423382.1">
    <property type="nucleotide sequence ID" value="XM_031567522.2"/>
</dbReference>
<evidence type="ECO:0000256" key="7">
    <source>
        <dbReference type="ARBA" id="ARBA00022801"/>
    </source>
</evidence>
<dbReference type="CDD" id="cd00063">
    <property type="entry name" value="FN3"/>
    <property type="match status" value="1"/>
</dbReference>
<keyword evidence="6" id="KW-0677">Repeat</keyword>
<dbReference type="PROSITE" id="PS50055">
    <property type="entry name" value="TYR_PHOSPHATASE_PTP"/>
    <property type="match status" value="2"/>
</dbReference>
<dbReference type="SMART" id="SM00060">
    <property type="entry name" value="FN3"/>
    <property type="match status" value="1"/>
</dbReference>
<dbReference type="InterPro" id="IPR000242">
    <property type="entry name" value="PTP_cat"/>
</dbReference>
<dbReference type="InterPro" id="IPR013783">
    <property type="entry name" value="Ig-like_fold"/>
</dbReference>
<evidence type="ECO:0000259" key="18">
    <source>
        <dbReference type="PROSITE" id="PS50056"/>
    </source>
</evidence>
<feature type="domain" description="Tyrosine specific protein phosphatases" evidence="18">
    <location>
        <begin position="1016"/>
        <end position="1090"/>
    </location>
</feature>
<evidence type="ECO:0000256" key="1">
    <source>
        <dbReference type="ARBA" id="ARBA00004479"/>
    </source>
</evidence>
<reference evidence="22" key="1">
    <citation type="submission" date="2025-08" db="UniProtKB">
        <authorList>
            <consortium name="RefSeq"/>
        </authorList>
    </citation>
    <scope>IDENTIFICATION</scope>
</reference>
<dbReference type="Proteomes" id="UP000515152">
    <property type="component" value="Chromosome 5"/>
</dbReference>
<dbReference type="SUPFAM" id="SSF49265">
    <property type="entry name" value="Fibronectin type III"/>
    <property type="match status" value="1"/>
</dbReference>
<dbReference type="PROSITE" id="PS50056">
    <property type="entry name" value="TYR_PHOSPHATASE_2"/>
    <property type="match status" value="2"/>
</dbReference>
<feature type="compositionally biased region" description="Low complexity" evidence="14">
    <location>
        <begin position="564"/>
        <end position="582"/>
    </location>
</feature>
<dbReference type="FunFam" id="3.10.200.10:FF:000005">
    <property type="entry name" value="receptor-type tyrosine-protein phosphatase gamma isoform X1"/>
    <property type="match status" value="1"/>
</dbReference>
<dbReference type="InterPro" id="IPR029021">
    <property type="entry name" value="Prot-tyrosine_phosphatase-like"/>
</dbReference>
<dbReference type="FunFam" id="3.90.190.10:FF:000013">
    <property type="entry name" value="receptor-type tyrosine-protein phosphatase zeta isoform X1"/>
    <property type="match status" value="1"/>
</dbReference>
<dbReference type="GO" id="GO:0005886">
    <property type="term" value="C:plasma membrane"/>
    <property type="evidence" value="ECO:0007669"/>
    <property type="project" value="UniProtKB-ARBA"/>
</dbReference>
<evidence type="ECO:0000259" key="19">
    <source>
        <dbReference type="PROSITE" id="PS50853"/>
    </source>
</evidence>
<dbReference type="Gene3D" id="3.10.200.10">
    <property type="entry name" value="Alpha carbonic anhydrase"/>
    <property type="match status" value="1"/>
</dbReference>
<keyword evidence="12" id="KW-0325">Glycoprotein</keyword>
<comment type="similarity">
    <text evidence="2">Belongs to the protein-tyrosine phosphatase family. Receptor class 5 subfamily.</text>
</comment>
<dbReference type="InterPro" id="IPR050348">
    <property type="entry name" value="Protein-Tyr_Phosphatase"/>
</dbReference>
<dbReference type="InterPro" id="IPR001148">
    <property type="entry name" value="CA_dom"/>
</dbReference>
<keyword evidence="21" id="KW-1185">Reference proteome</keyword>
<dbReference type="SMART" id="SM00194">
    <property type="entry name" value="PTPc"/>
    <property type="match status" value="2"/>
</dbReference>
<evidence type="ECO:0000256" key="15">
    <source>
        <dbReference type="SAM" id="Phobius"/>
    </source>
</evidence>
<keyword evidence="10 15" id="KW-0472">Membrane</keyword>
<dbReference type="InterPro" id="IPR016130">
    <property type="entry name" value="Tyr_Pase_AS"/>
</dbReference>
<dbReference type="SUPFAM" id="SSF51069">
    <property type="entry name" value="Carbonic anhydrase"/>
    <property type="match status" value="1"/>
</dbReference>
<dbReference type="CDD" id="cd17667">
    <property type="entry name" value="R-PTPc-G-1"/>
    <property type="match status" value="1"/>
</dbReference>
<evidence type="ECO:0000256" key="3">
    <source>
        <dbReference type="ARBA" id="ARBA00013064"/>
    </source>
</evidence>
<dbReference type="InterPro" id="IPR003961">
    <property type="entry name" value="FN3_dom"/>
</dbReference>
<proteinExistence type="inferred from homology"/>
<dbReference type="OrthoDB" id="6022401at2759"/>
<dbReference type="InterPro" id="IPR036116">
    <property type="entry name" value="FN3_sf"/>
</dbReference>
<dbReference type="KEGG" id="char:105912166"/>
<evidence type="ECO:0000256" key="9">
    <source>
        <dbReference type="ARBA" id="ARBA00022989"/>
    </source>
</evidence>
<dbReference type="PRINTS" id="PR00700">
    <property type="entry name" value="PRTYPHPHTASE"/>
</dbReference>
<feature type="chain" id="PRO_5027700323" description="protein-tyrosine-phosphatase" evidence="16">
    <location>
        <begin position="33"/>
        <end position="1425"/>
    </location>
</feature>
<feature type="transmembrane region" description="Helical" evidence="15">
    <location>
        <begin position="746"/>
        <end position="771"/>
    </location>
</feature>
<feature type="signal peptide" evidence="16">
    <location>
        <begin position="1"/>
        <end position="32"/>
    </location>
</feature>
<dbReference type="Pfam" id="PF00041">
    <property type="entry name" value="fn3"/>
    <property type="match status" value="1"/>
</dbReference>
<gene>
    <name evidence="22" type="primary">ptprga</name>
</gene>
<dbReference type="SMART" id="SM01057">
    <property type="entry name" value="Carb_anhydrase"/>
    <property type="match status" value="1"/>
</dbReference>
<dbReference type="InterPro" id="IPR003595">
    <property type="entry name" value="Tyr_Pase_cat"/>
</dbReference>
<name>A0A6P8FJM8_CLUHA</name>
<keyword evidence="9 15" id="KW-1133">Transmembrane helix</keyword>
<keyword evidence="5 16" id="KW-0732">Signal</keyword>
<evidence type="ECO:0000256" key="8">
    <source>
        <dbReference type="ARBA" id="ARBA00022912"/>
    </source>
</evidence>
<dbReference type="PANTHER" id="PTHR19134">
    <property type="entry name" value="RECEPTOR-TYPE TYROSINE-PROTEIN PHOSPHATASE"/>
    <property type="match status" value="1"/>
</dbReference>
<dbReference type="FunFam" id="3.90.190.10:FF:000016">
    <property type="entry name" value="receptor-type tyrosine-protein phosphatase gamma isoform X1"/>
    <property type="match status" value="1"/>
</dbReference>
<feature type="compositionally biased region" description="Basic and acidic residues" evidence="14">
    <location>
        <begin position="637"/>
        <end position="658"/>
    </location>
</feature>
<feature type="domain" description="Fibronectin type-III" evidence="19">
    <location>
        <begin position="351"/>
        <end position="450"/>
    </location>
</feature>
<feature type="domain" description="Tyrosine-protein phosphatase" evidence="17">
    <location>
        <begin position="1130"/>
        <end position="1390"/>
    </location>
</feature>